<gene>
    <name evidence="6" type="primary">yciB_1</name>
    <name evidence="5" type="synonym">yciB</name>
    <name evidence="6" type="ORF">NCTC13093_01684</name>
</gene>
<dbReference type="EMBL" id="UAPV01000001">
    <property type="protein sequence ID" value="SPT70275.1"/>
    <property type="molecule type" value="Genomic_DNA"/>
</dbReference>
<comment type="function">
    <text evidence="5">Plays a role in cell envelope biogenesis, maintenance of cell envelope integrity and membrane homeostasis.</text>
</comment>
<protein>
    <recommendedName>
        <fullName evidence="5">Inner membrane-spanning protein YciB</fullName>
    </recommendedName>
</protein>
<evidence type="ECO:0000313" key="6">
    <source>
        <dbReference type="EMBL" id="SPT70275.1"/>
    </source>
</evidence>
<feature type="transmembrane region" description="Helical" evidence="5">
    <location>
        <begin position="125"/>
        <end position="145"/>
    </location>
</feature>
<comment type="subcellular location">
    <subcellularLocation>
        <location evidence="5">Cell inner membrane</location>
        <topology evidence="5">Multi-pass membrane protein</topology>
    </subcellularLocation>
</comment>
<feature type="transmembrane region" description="Helical" evidence="5">
    <location>
        <begin position="26"/>
        <end position="47"/>
    </location>
</feature>
<accession>A0A2X0VBR8</accession>
<reference evidence="6 7" key="1">
    <citation type="submission" date="2018-06" db="EMBL/GenBank/DDBJ databases">
        <authorList>
            <consortium name="Pathogen Informatics"/>
            <person name="Doyle S."/>
        </authorList>
    </citation>
    <scope>NUCLEOTIDE SEQUENCE [LARGE SCALE GENOMIC DNA]</scope>
    <source>
        <strain evidence="6 7">NCTC13093</strain>
    </source>
</reference>
<evidence type="ECO:0000256" key="3">
    <source>
        <dbReference type="ARBA" id="ARBA00022989"/>
    </source>
</evidence>
<dbReference type="PANTHER" id="PTHR36917:SF1">
    <property type="entry name" value="INNER MEMBRANE-SPANNING PROTEIN YCIB"/>
    <property type="match status" value="1"/>
</dbReference>
<dbReference type="InterPro" id="IPR006008">
    <property type="entry name" value="YciB"/>
</dbReference>
<evidence type="ECO:0000313" key="7">
    <source>
        <dbReference type="Proteomes" id="UP000250086"/>
    </source>
</evidence>
<sequence>MKTFAKLLELAPAVAFFVSYKLTSDLIMATAVIVASCLAAALLQYILTREISRMQIFVTAAVILFGLPTVLLNDPEIIKWKVTCVNGILALAIGICQYGFKKNPFAYLFGREVPLPDFIWHKLGLWWMIFFVFAGMLNVVIAFYLPTFFGIDIKSAEALWVDYKTFGNAILNFIFAIGSIGYLMKKHPEAMASLKKEQ</sequence>
<evidence type="ECO:0000256" key="2">
    <source>
        <dbReference type="ARBA" id="ARBA00022692"/>
    </source>
</evidence>
<keyword evidence="5" id="KW-0997">Cell inner membrane</keyword>
<proteinExistence type="inferred from homology"/>
<dbReference type="GO" id="GO:0005886">
    <property type="term" value="C:plasma membrane"/>
    <property type="evidence" value="ECO:0007669"/>
    <property type="project" value="UniProtKB-SubCell"/>
</dbReference>
<keyword evidence="3 5" id="KW-1133">Transmembrane helix</keyword>
<name>A0A2X0VBR8_9GAMM</name>
<dbReference type="Proteomes" id="UP000250086">
    <property type="component" value="Unassembled WGS sequence"/>
</dbReference>
<dbReference type="HAMAP" id="MF_00189">
    <property type="entry name" value="YciB"/>
    <property type="match status" value="1"/>
</dbReference>
<dbReference type="Pfam" id="PF04279">
    <property type="entry name" value="IspA"/>
    <property type="match status" value="1"/>
</dbReference>
<comment type="caution">
    <text evidence="5">Lacks conserved residue(s) required for the propagation of feature annotation.</text>
</comment>
<keyword evidence="7" id="KW-1185">Reference proteome</keyword>
<keyword evidence="4 5" id="KW-0472">Membrane</keyword>
<keyword evidence="2 5" id="KW-0812">Transmembrane</keyword>
<comment type="similarity">
    <text evidence="5">Belongs to the YciB family.</text>
</comment>
<evidence type="ECO:0000256" key="5">
    <source>
        <dbReference type="HAMAP-Rule" id="MF_00189"/>
    </source>
</evidence>
<evidence type="ECO:0000256" key="1">
    <source>
        <dbReference type="ARBA" id="ARBA00022475"/>
    </source>
</evidence>
<keyword evidence="1 5" id="KW-1003">Cell membrane</keyword>
<feature type="transmembrane region" description="Helical" evidence="5">
    <location>
        <begin position="54"/>
        <end position="72"/>
    </location>
</feature>
<feature type="transmembrane region" description="Helical" evidence="5">
    <location>
        <begin position="165"/>
        <end position="184"/>
    </location>
</feature>
<organism evidence="6 7">
    <name type="scientific">Anaerobiospirillum thomasii</name>
    <dbReference type="NCBI Taxonomy" id="179995"/>
    <lineage>
        <taxon>Bacteria</taxon>
        <taxon>Pseudomonadati</taxon>
        <taxon>Pseudomonadota</taxon>
        <taxon>Gammaproteobacteria</taxon>
        <taxon>Aeromonadales</taxon>
        <taxon>Succinivibrionaceae</taxon>
        <taxon>Anaerobiospirillum</taxon>
    </lineage>
</organism>
<evidence type="ECO:0000256" key="4">
    <source>
        <dbReference type="ARBA" id="ARBA00023136"/>
    </source>
</evidence>
<dbReference type="PANTHER" id="PTHR36917">
    <property type="entry name" value="INTRACELLULAR SEPTATION PROTEIN A-RELATED"/>
    <property type="match status" value="1"/>
</dbReference>
<dbReference type="RefSeq" id="WP_113744370.1">
    <property type="nucleotide sequence ID" value="NZ_UAPV01000001.1"/>
</dbReference>
<dbReference type="AlphaFoldDB" id="A0A2X0VBR8"/>